<gene>
    <name evidence="1" type="ORF">QFC19_005069</name>
</gene>
<evidence type="ECO:0000313" key="1">
    <source>
        <dbReference type="EMBL" id="KAJ9101572.1"/>
    </source>
</evidence>
<accession>A0ACC2VQG0</accession>
<dbReference type="Proteomes" id="UP001241377">
    <property type="component" value="Unassembled WGS sequence"/>
</dbReference>
<evidence type="ECO:0000313" key="2">
    <source>
        <dbReference type="Proteomes" id="UP001241377"/>
    </source>
</evidence>
<reference evidence="1" key="1">
    <citation type="submission" date="2023-04" db="EMBL/GenBank/DDBJ databases">
        <title>Draft Genome sequencing of Naganishia species isolated from polar environments using Oxford Nanopore Technology.</title>
        <authorList>
            <person name="Leo P."/>
            <person name="Venkateswaran K."/>
        </authorList>
    </citation>
    <scope>NUCLEOTIDE SEQUENCE</scope>
    <source>
        <strain evidence="1">MNA-CCFEE 5261</strain>
    </source>
</reference>
<comment type="caution">
    <text evidence="1">The sequence shown here is derived from an EMBL/GenBank/DDBJ whole genome shotgun (WGS) entry which is preliminary data.</text>
</comment>
<organism evidence="1 2">
    <name type="scientific">Naganishia cerealis</name>
    <dbReference type="NCBI Taxonomy" id="610337"/>
    <lineage>
        <taxon>Eukaryota</taxon>
        <taxon>Fungi</taxon>
        <taxon>Dikarya</taxon>
        <taxon>Basidiomycota</taxon>
        <taxon>Agaricomycotina</taxon>
        <taxon>Tremellomycetes</taxon>
        <taxon>Filobasidiales</taxon>
        <taxon>Filobasidiaceae</taxon>
        <taxon>Naganishia</taxon>
    </lineage>
</organism>
<keyword evidence="2" id="KW-1185">Reference proteome</keyword>
<proteinExistence type="predicted"/>
<name>A0ACC2VQG0_9TREE</name>
<sequence length="451" mass="51355">MSTTGVPAYYQTNRQKASPFVNYYHQNLYSTQPHQPINLYNSEWRSPINTPTKEMATITSTVVTEESDPRTPSKYYVTPGRDKVKERESSGPGGEVGGVGGVGSATGGIGPSTTSGSATGGVGSGVSPSSRPSPAPMDVLWGMLNTIVGKDKMAKVGQYTLRLLLYHASKSQEYLSDESINIDVINHRYYDRTAKLSLLQNFLKHPANFLRIVIILFCSIFSSRLTPLVGGLAMYRQFLRFGKTPFRVRTLTRQIRATVTKDNKIELSKVQDLMTRKTLGDLFSLYYGIHDEILLLFKLKFFTSKSFQQYAARHESRAWYYETLLALYNTYERLQQLSQQEMDMRIQIQVKQRAKLLSKQLLGGSQLLNSSHYEDPTDLNQLKDIQFKKYNAYIDIYKWLADFAFNTYTVFNLKLPFDTFQIWMGITASLLSSIKLYRETNKKLVEKQLAH</sequence>
<protein>
    <submittedName>
        <fullName evidence="1">Uncharacterized protein</fullName>
    </submittedName>
</protein>
<dbReference type="EMBL" id="JASBWR010000056">
    <property type="protein sequence ID" value="KAJ9101572.1"/>
    <property type="molecule type" value="Genomic_DNA"/>
</dbReference>